<dbReference type="EMBL" id="MCFK01004298">
    <property type="protein sequence ID" value="RKF61368.1"/>
    <property type="molecule type" value="Genomic_DNA"/>
</dbReference>
<dbReference type="PANTHER" id="PTHR14742:SF0">
    <property type="entry name" value="RIBONUCLEASE P PROTEIN SUBUNIT P21"/>
    <property type="match status" value="1"/>
</dbReference>
<dbReference type="Pfam" id="PF04032">
    <property type="entry name" value="Rpr2"/>
    <property type="match status" value="1"/>
</dbReference>
<sequence>MTKAKNKSSKRSTTIPNKILYSRVSYLYQAAVYLATIDTPHHLKNEKDMKDRNNHSKGDTGIENKATNSNLDTNVNLNTAPISMIASNNAVKVVASNHVKQRDILTEALLNDEMEEKDEKIISKDQDDINITHNLHPSLRLTTTTMNNSRRLVSEIRAVSLKTQIRLSPHIKHSICKSCSTILIDGSTCSNLVENKSKGGKKPWADVLIKKCYTCGSVKRFPISARRQERREVRKQKKLFNENRI</sequence>
<dbReference type="Proteomes" id="UP000286134">
    <property type="component" value="Unassembled WGS sequence"/>
</dbReference>
<dbReference type="Gene3D" id="6.20.50.20">
    <property type="match status" value="1"/>
</dbReference>
<gene>
    <name evidence="6" type="ORF">OnM2_042020</name>
</gene>
<feature type="compositionally biased region" description="Basic and acidic residues" evidence="5">
    <location>
        <begin position="44"/>
        <end position="62"/>
    </location>
</feature>
<dbReference type="GO" id="GO:0046872">
    <property type="term" value="F:metal ion binding"/>
    <property type="evidence" value="ECO:0007669"/>
    <property type="project" value="UniProtKB-KW"/>
</dbReference>
<dbReference type="GO" id="GO:0005655">
    <property type="term" value="C:nucleolar ribonuclease P complex"/>
    <property type="evidence" value="ECO:0007669"/>
    <property type="project" value="TreeGrafter"/>
</dbReference>
<accession>A0A420HV83</accession>
<comment type="caution">
    <text evidence="6">The sequence shown here is derived from an EMBL/GenBank/DDBJ whole genome shotgun (WGS) entry which is preliminary data.</text>
</comment>
<dbReference type="GO" id="GO:0008033">
    <property type="term" value="P:tRNA processing"/>
    <property type="evidence" value="ECO:0007669"/>
    <property type="project" value="UniProtKB-KW"/>
</dbReference>
<evidence type="ECO:0000256" key="4">
    <source>
        <dbReference type="ARBA" id="ARBA00038402"/>
    </source>
</evidence>
<dbReference type="AlphaFoldDB" id="A0A420HV83"/>
<evidence type="ECO:0000256" key="1">
    <source>
        <dbReference type="ARBA" id="ARBA00022694"/>
    </source>
</evidence>
<evidence type="ECO:0000313" key="7">
    <source>
        <dbReference type="Proteomes" id="UP000286134"/>
    </source>
</evidence>
<dbReference type="STRING" id="212602.A0A420HV83"/>
<dbReference type="InterPro" id="IPR007175">
    <property type="entry name" value="Rpr2/Snm1/Rpp21"/>
</dbReference>
<dbReference type="OrthoDB" id="5302359at2759"/>
<keyword evidence="7" id="KW-1185">Reference proteome</keyword>
<organism evidence="6 7">
    <name type="scientific">Erysiphe neolycopersici</name>
    <dbReference type="NCBI Taxonomy" id="212602"/>
    <lineage>
        <taxon>Eukaryota</taxon>
        <taxon>Fungi</taxon>
        <taxon>Dikarya</taxon>
        <taxon>Ascomycota</taxon>
        <taxon>Pezizomycotina</taxon>
        <taxon>Leotiomycetes</taxon>
        <taxon>Erysiphales</taxon>
        <taxon>Erysiphaceae</taxon>
        <taxon>Erysiphe</taxon>
    </lineage>
</organism>
<evidence type="ECO:0000256" key="5">
    <source>
        <dbReference type="SAM" id="MobiDB-lite"/>
    </source>
</evidence>
<protein>
    <submittedName>
        <fullName evidence="6">Putative rnase p rpr2 rpp21 subunit domain-containing protein</fullName>
    </submittedName>
</protein>
<keyword evidence="2" id="KW-0479">Metal-binding</keyword>
<name>A0A420HV83_9PEZI</name>
<feature type="region of interest" description="Disordered" evidence="5">
    <location>
        <begin position="44"/>
        <end position="73"/>
    </location>
</feature>
<reference evidence="6 7" key="1">
    <citation type="journal article" date="2018" name="BMC Genomics">
        <title>Comparative genome analyses reveal sequence features reflecting distinct modes of host-adaptation between dicot and monocot powdery mildew.</title>
        <authorList>
            <person name="Wu Y."/>
            <person name="Ma X."/>
            <person name="Pan Z."/>
            <person name="Kale S.D."/>
            <person name="Song Y."/>
            <person name="King H."/>
            <person name="Zhang Q."/>
            <person name="Presley C."/>
            <person name="Deng X."/>
            <person name="Wei C.I."/>
            <person name="Xiao S."/>
        </authorList>
    </citation>
    <scope>NUCLEOTIDE SEQUENCE [LARGE SCALE GENOMIC DNA]</scope>
    <source>
        <strain evidence="6">UMSG2</strain>
    </source>
</reference>
<evidence type="ECO:0000256" key="2">
    <source>
        <dbReference type="ARBA" id="ARBA00022723"/>
    </source>
</evidence>
<proteinExistence type="inferred from homology"/>
<keyword evidence="1" id="KW-0819">tRNA processing</keyword>
<evidence type="ECO:0000256" key="3">
    <source>
        <dbReference type="ARBA" id="ARBA00022833"/>
    </source>
</evidence>
<comment type="similarity">
    <text evidence="4">Belongs to the eukaryotic/archaeal RNase P protein component 4 family.</text>
</comment>
<dbReference type="PANTHER" id="PTHR14742">
    <property type="entry name" value="RIBONUCLEASE P SUBUNIT P21"/>
    <property type="match status" value="1"/>
</dbReference>
<keyword evidence="3" id="KW-0862">Zinc</keyword>
<evidence type="ECO:0000313" key="6">
    <source>
        <dbReference type="EMBL" id="RKF61368.1"/>
    </source>
</evidence>